<dbReference type="GeneID" id="28739363"/>
<dbReference type="GO" id="GO:0022857">
    <property type="term" value="F:transmembrane transporter activity"/>
    <property type="evidence" value="ECO:0007669"/>
    <property type="project" value="InterPro"/>
</dbReference>
<evidence type="ECO:0000256" key="5">
    <source>
        <dbReference type="ARBA" id="ARBA00023136"/>
    </source>
</evidence>
<accession>A0A0N0NPY6</accession>
<dbReference type="RefSeq" id="XP_018003264.1">
    <property type="nucleotide sequence ID" value="XM_018147483.1"/>
</dbReference>
<evidence type="ECO:0000256" key="4">
    <source>
        <dbReference type="ARBA" id="ARBA00022989"/>
    </source>
</evidence>
<dbReference type="GO" id="GO:0016020">
    <property type="term" value="C:membrane"/>
    <property type="evidence" value="ECO:0007669"/>
    <property type="project" value="UniProtKB-SubCell"/>
</dbReference>
<reference evidence="8 9" key="1">
    <citation type="submission" date="2015-06" db="EMBL/GenBank/DDBJ databases">
        <title>Draft genome of the ant-associated black yeast Phialophora attae CBS 131958.</title>
        <authorList>
            <person name="Moreno L.F."/>
            <person name="Stielow B.J."/>
            <person name="de Hoog S."/>
            <person name="Vicente V.A."/>
            <person name="Weiss V.A."/>
            <person name="de Vries M."/>
            <person name="Cruz L.M."/>
            <person name="Souza E.M."/>
        </authorList>
    </citation>
    <scope>NUCLEOTIDE SEQUENCE [LARGE SCALE GENOMIC DNA]</scope>
    <source>
        <strain evidence="8 9">CBS 131958</strain>
    </source>
</reference>
<evidence type="ECO:0000256" key="6">
    <source>
        <dbReference type="SAM" id="Phobius"/>
    </source>
</evidence>
<feature type="transmembrane region" description="Helical" evidence="6">
    <location>
        <begin position="356"/>
        <end position="375"/>
    </location>
</feature>
<keyword evidence="2" id="KW-0813">Transport</keyword>
<dbReference type="InterPro" id="IPR036259">
    <property type="entry name" value="MFS_trans_sf"/>
</dbReference>
<dbReference type="Pfam" id="PF07690">
    <property type="entry name" value="MFS_1"/>
    <property type="match status" value="1"/>
</dbReference>
<feature type="transmembrane region" description="Helical" evidence="6">
    <location>
        <begin position="298"/>
        <end position="317"/>
    </location>
</feature>
<feature type="transmembrane region" description="Helical" evidence="6">
    <location>
        <begin position="412"/>
        <end position="436"/>
    </location>
</feature>
<keyword evidence="3 6" id="KW-0812">Transmembrane</keyword>
<dbReference type="PROSITE" id="PS50850">
    <property type="entry name" value="MFS"/>
    <property type="match status" value="1"/>
</dbReference>
<dbReference type="SUPFAM" id="SSF103473">
    <property type="entry name" value="MFS general substrate transporter"/>
    <property type="match status" value="1"/>
</dbReference>
<dbReference type="InterPro" id="IPR011701">
    <property type="entry name" value="MFS"/>
</dbReference>
<comment type="subcellular location">
    <subcellularLocation>
        <location evidence="1">Membrane</location>
        <topology evidence="1">Multi-pass membrane protein</topology>
    </subcellularLocation>
</comment>
<evidence type="ECO:0000256" key="1">
    <source>
        <dbReference type="ARBA" id="ARBA00004141"/>
    </source>
</evidence>
<dbReference type="PANTHER" id="PTHR23504:SF2">
    <property type="entry name" value="TRANSPORTER, PUTATIVE (AFU_ORTHOLOGUE AFUA_8G04150)-RELATED"/>
    <property type="match status" value="1"/>
</dbReference>
<evidence type="ECO:0000256" key="3">
    <source>
        <dbReference type="ARBA" id="ARBA00022692"/>
    </source>
</evidence>
<dbReference type="CDD" id="cd17330">
    <property type="entry name" value="MFS_SLC46_TetA_like"/>
    <property type="match status" value="1"/>
</dbReference>
<name>A0A0N0NPY6_9EURO</name>
<evidence type="ECO:0000313" key="8">
    <source>
        <dbReference type="EMBL" id="KPI43301.1"/>
    </source>
</evidence>
<evidence type="ECO:0000313" key="9">
    <source>
        <dbReference type="Proteomes" id="UP000038010"/>
    </source>
</evidence>
<dbReference type="EMBL" id="LFJN01000005">
    <property type="protein sequence ID" value="KPI43301.1"/>
    <property type="molecule type" value="Genomic_DNA"/>
</dbReference>
<comment type="caution">
    <text evidence="8">The sequence shown here is derived from an EMBL/GenBank/DDBJ whole genome shotgun (WGS) entry which is preliminary data.</text>
</comment>
<keyword evidence="5 6" id="KW-0472">Membrane</keyword>
<feature type="transmembrane region" description="Helical" evidence="6">
    <location>
        <begin position="95"/>
        <end position="113"/>
    </location>
</feature>
<dbReference type="Gene3D" id="1.20.1250.20">
    <property type="entry name" value="MFS general substrate transporter like domains"/>
    <property type="match status" value="1"/>
</dbReference>
<feature type="transmembrane region" description="Helical" evidence="6">
    <location>
        <begin position="119"/>
        <end position="141"/>
    </location>
</feature>
<evidence type="ECO:0000259" key="7">
    <source>
        <dbReference type="PROSITE" id="PS50850"/>
    </source>
</evidence>
<dbReference type="OrthoDB" id="10262656at2759"/>
<dbReference type="InterPro" id="IPR020846">
    <property type="entry name" value="MFS_dom"/>
</dbReference>
<dbReference type="AlphaFoldDB" id="A0A0N0NPY6"/>
<dbReference type="VEuPathDB" id="FungiDB:AB675_7137"/>
<feature type="transmembrane region" description="Helical" evidence="6">
    <location>
        <begin position="61"/>
        <end position="83"/>
    </location>
</feature>
<feature type="transmembrane region" description="Helical" evidence="6">
    <location>
        <begin position="153"/>
        <end position="176"/>
    </location>
</feature>
<keyword evidence="4 6" id="KW-1133">Transmembrane helix</keyword>
<evidence type="ECO:0000256" key="2">
    <source>
        <dbReference type="ARBA" id="ARBA00022448"/>
    </source>
</evidence>
<proteinExistence type="predicted"/>
<protein>
    <submittedName>
        <fullName evidence="8">Putative membrane protein</fullName>
    </submittedName>
</protein>
<dbReference type="Proteomes" id="UP000038010">
    <property type="component" value="Unassembled WGS sequence"/>
</dbReference>
<dbReference type="PANTHER" id="PTHR23504">
    <property type="entry name" value="MAJOR FACILITATOR SUPERFAMILY DOMAIN-CONTAINING PROTEIN 10"/>
    <property type="match status" value="1"/>
</dbReference>
<keyword evidence="9" id="KW-1185">Reference proteome</keyword>
<sequence length="553" mass="60063">MRLTRTRTTDSVPLPTSDAFPTVQLLFLALCRLAEPIAITSIFPYAWLMVSDFHVGTKNDASFYTGVLIASFSLAESLTSVWWGVLSDKIGRKPVLLMGCFGTMLSLLIVGFAKSFTVALFGRVMGGLLNGNIGVIQTMVGELITNPAHEPKAYCILPFVWSVGTILGPCIGGLLADPSRAYPDTFSKIGFFGRHPWALPNVVCSGLMLVSIVAGYLVINETHPDRRKGADPFMHHDLPEATPMISAAGANADPAVDLRQDSYGTFNEVDVTQTHHWEVNADGSSATEEKDHVQEKWFTYRVAMLTLALGIFTYHSMCYDHLLPIFFQDERVDEVSILADGLFHVPGGLGLSTKDVGIIMSVNGLIALFIQAVIFPWCAEKIGVFRVFILVTICHPIAYFIVPYLVLLPESALYAGIYACLSIRNLLSILAYPVLLILLKQASISTSVLGRINGLAAAAGAACRTIAPPVAGLLYGWGAEMGFTGLAWWGAGAVALVGVLQVYFVPRERHEESAIKPALACFATDDAQPKPPRDIVDVTVYEEVQETTMNSRV</sequence>
<feature type="transmembrane region" description="Helical" evidence="6">
    <location>
        <begin position="196"/>
        <end position="219"/>
    </location>
</feature>
<feature type="transmembrane region" description="Helical" evidence="6">
    <location>
        <begin position="387"/>
        <end position="406"/>
    </location>
</feature>
<feature type="transmembrane region" description="Helical" evidence="6">
    <location>
        <begin position="448"/>
        <end position="467"/>
    </location>
</feature>
<feature type="domain" description="Major facilitator superfamily (MFS) profile" evidence="7">
    <location>
        <begin position="24"/>
        <end position="510"/>
    </location>
</feature>
<organism evidence="8 9">
    <name type="scientific">Cyphellophora attinorum</name>
    <dbReference type="NCBI Taxonomy" id="1664694"/>
    <lineage>
        <taxon>Eukaryota</taxon>
        <taxon>Fungi</taxon>
        <taxon>Dikarya</taxon>
        <taxon>Ascomycota</taxon>
        <taxon>Pezizomycotina</taxon>
        <taxon>Eurotiomycetes</taxon>
        <taxon>Chaetothyriomycetidae</taxon>
        <taxon>Chaetothyriales</taxon>
        <taxon>Cyphellophoraceae</taxon>
        <taxon>Cyphellophora</taxon>
    </lineage>
</organism>
<feature type="transmembrane region" description="Helical" evidence="6">
    <location>
        <begin position="25"/>
        <end position="49"/>
    </location>
</feature>
<gene>
    <name evidence="8" type="ORF">AB675_7137</name>
</gene>
<feature type="transmembrane region" description="Helical" evidence="6">
    <location>
        <begin position="487"/>
        <end position="506"/>
    </location>
</feature>